<organism evidence="1 2">
    <name type="scientific">Micavibrio aeruginosavorus</name>
    <dbReference type="NCBI Taxonomy" id="349221"/>
    <lineage>
        <taxon>Bacteria</taxon>
        <taxon>Pseudomonadati</taxon>
        <taxon>Bdellovibrionota</taxon>
        <taxon>Bdellovibrionia</taxon>
        <taxon>Bdellovibrionales</taxon>
        <taxon>Pseudobdellovibrionaceae</taxon>
        <taxon>Micavibrio</taxon>
    </lineage>
</organism>
<reference evidence="1 2" key="1">
    <citation type="submission" date="2017-08" db="EMBL/GenBank/DDBJ databases">
        <title>Infants hospitalized years apart are colonized by the same room-sourced microbial strains.</title>
        <authorList>
            <person name="Brooks B."/>
            <person name="Olm M.R."/>
            <person name="Firek B.A."/>
            <person name="Baker R."/>
            <person name="Thomas B.C."/>
            <person name="Morowitz M.J."/>
            <person name="Banfield J.F."/>
        </authorList>
    </citation>
    <scope>NUCLEOTIDE SEQUENCE [LARGE SCALE GENOMIC DNA]</scope>
    <source>
        <strain evidence="1">S2_006_000_R2_64</strain>
    </source>
</reference>
<proteinExistence type="predicted"/>
<gene>
    <name evidence="1" type="ORF">DI586_04305</name>
</gene>
<accession>A0A2W5FR13</accession>
<dbReference type="AlphaFoldDB" id="A0A2W5FR13"/>
<protein>
    <submittedName>
        <fullName evidence="1">Uncharacterized protein</fullName>
    </submittedName>
</protein>
<evidence type="ECO:0000313" key="2">
    <source>
        <dbReference type="Proteomes" id="UP000249739"/>
    </source>
</evidence>
<sequence>MNNHIKLSISETVKAMEADGAMDHQLSLLKGLRDVGGRLLCVPRLCTVRLGDATSGTPTLVQIGDDDDTPTGVAGWNKDVLVSILSRANFIAVHACAADDFYTFLPFMTFMASKGALIECTPEYFKEWVEFAQLHAPNAQFLGCYPRDLEFPQFECGLGFEHVRT</sequence>
<dbReference type="Proteomes" id="UP000249739">
    <property type="component" value="Unassembled WGS sequence"/>
</dbReference>
<evidence type="ECO:0000313" key="1">
    <source>
        <dbReference type="EMBL" id="PZP56257.1"/>
    </source>
</evidence>
<comment type="caution">
    <text evidence="1">The sequence shown here is derived from an EMBL/GenBank/DDBJ whole genome shotgun (WGS) entry which is preliminary data.</text>
</comment>
<dbReference type="EMBL" id="QFOT01000032">
    <property type="protein sequence ID" value="PZP56257.1"/>
    <property type="molecule type" value="Genomic_DNA"/>
</dbReference>
<name>A0A2W5FR13_9BACT</name>